<protein>
    <submittedName>
        <fullName evidence="2">Transposase</fullName>
    </submittedName>
</protein>
<accession>A0A6L3VZZ4</accession>
<dbReference type="EMBL" id="WBMR01000060">
    <property type="protein sequence ID" value="KAB2379247.1"/>
    <property type="molecule type" value="Genomic_DNA"/>
</dbReference>
<dbReference type="RefSeq" id="WP_151541858.1">
    <property type="nucleotide sequence ID" value="NZ_WBMR01000060.1"/>
</dbReference>
<evidence type="ECO:0000313" key="2">
    <source>
        <dbReference type="EMBL" id="KAB2379247.1"/>
    </source>
</evidence>
<evidence type="ECO:0000256" key="1">
    <source>
        <dbReference type="SAM" id="MobiDB-lite"/>
    </source>
</evidence>
<reference evidence="2 3" key="1">
    <citation type="submission" date="2019-09" db="EMBL/GenBank/DDBJ databases">
        <title>Actinomadura physcomitrii sp. nov., a novel actinomycete isolated from moss [Physcomitrium sphaericum (Ludw) Fuernr].</title>
        <authorList>
            <person name="Liu C."/>
            <person name="Zhuang X."/>
        </authorList>
    </citation>
    <scope>NUCLEOTIDE SEQUENCE [LARGE SCALE GENOMIC DNA]</scope>
    <source>
        <strain evidence="2 3">CYP1-1B</strain>
    </source>
</reference>
<evidence type="ECO:0000313" key="3">
    <source>
        <dbReference type="Proteomes" id="UP000483004"/>
    </source>
</evidence>
<dbReference type="OrthoDB" id="3335835at2"/>
<comment type="caution">
    <text evidence="2">The sequence shown here is derived from an EMBL/GenBank/DDBJ whole genome shotgun (WGS) entry which is preliminary data.</text>
</comment>
<gene>
    <name evidence="2" type="ORF">F9B16_21265</name>
</gene>
<dbReference type="AlphaFoldDB" id="A0A6L3VZZ4"/>
<proteinExistence type="predicted"/>
<sequence length="283" mass="31056">MHQGHAAKPSAAAIDAQCVKTSTSVPTADQGVNAAKKIVGRNAASWSTPSDYCWPSWSPRLRPGLDRRHHPHQPDRRHPSLRATWADGSNRQYLVEHTAALGIGMQIAQRRPGTRGSTPLSHRWVVERTLGWLMLRCRLTRDYKTLPASSAAMIHIAMTDLMTAASRPRRSPARSLQRAGLGPSKQTPTRRADRSRCGSIEVQGFEAHARPEDQNLVAAECEVLPVTPPREPPTVVSSGYRDDLTVGHAVGNTRSFLTDGPWSTRDELDFERMDGAGVVGVSR</sequence>
<keyword evidence="3" id="KW-1185">Reference proteome</keyword>
<dbReference type="PANTHER" id="PTHR30007:SF0">
    <property type="entry name" value="TRANSPOSASE"/>
    <property type="match status" value="1"/>
</dbReference>
<dbReference type="PANTHER" id="PTHR30007">
    <property type="entry name" value="PHP DOMAIN PROTEIN"/>
    <property type="match status" value="1"/>
</dbReference>
<feature type="region of interest" description="Disordered" evidence="1">
    <location>
        <begin position="164"/>
        <end position="196"/>
    </location>
</feature>
<dbReference type="Proteomes" id="UP000483004">
    <property type="component" value="Unassembled WGS sequence"/>
</dbReference>
<organism evidence="2 3">
    <name type="scientific">Actinomadura montaniterrae</name>
    <dbReference type="NCBI Taxonomy" id="1803903"/>
    <lineage>
        <taxon>Bacteria</taxon>
        <taxon>Bacillati</taxon>
        <taxon>Actinomycetota</taxon>
        <taxon>Actinomycetes</taxon>
        <taxon>Streptosporangiales</taxon>
        <taxon>Thermomonosporaceae</taxon>
        <taxon>Actinomadura</taxon>
    </lineage>
</organism>
<name>A0A6L3VZZ4_9ACTN</name>